<reference evidence="5" key="2">
    <citation type="submission" date="2020-09" db="EMBL/GenBank/DDBJ databases">
        <authorList>
            <person name="Sun Q."/>
            <person name="Ohkuma M."/>
        </authorList>
    </citation>
    <scope>NUCLEOTIDE SEQUENCE</scope>
    <source>
        <strain evidence="5">JCM 30078</strain>
    </source>
</reference>
<proteinExistence type="predicted"/>
<dbReference type="PANTHER" id="PTHR43102:SF2">
    <property type="entry name" value="GAF DOMAIN-CONTAINING PROTEIN"/>
    <property type="match status" value="1"/>
</dbReference>
<dbReference type="EC" id="2.7.13.3" evidence="2"/>
<dbReference type="InterPro" id="IPR036097">
    <property type="entry name" value="HisK_dim/P_sf"/>
</dbReference>
<evidence type="ECO:0000259" key="4">
    <source>
        <dbReference type="PROSITE" id="PS50109"/>
    </source>
</evidence>
<dbReference type="RefSeq" id="WP_188985659.1">
    <property type="nucleotide sequence ID" value="NZ_BMPO01000011.1"/>
</dbReference>
<evidence type="ECO:0000256" key="2">
    <source>
        <dbReference type="ARBA" id="ARBA00012438"/>
    </source>
</evidence>
<protein>
    <recommendedName>
        <fullName evidence="2">histidine kinase</fullName>
        <ecNumber evidence="2">2.7.13.3</ecNumber>
    </recommendedName>
</protein>
<dbReference type="PRINTS" id="PR00344">
    <property type="entry name" value="BCTRLSENSOR"/>
</dbReference>
<gene>
    <name evidence="5" type="ORF">GCM10009304_38310</name>
</gene>
<evidence type="ECO:0000313" key="6">
    <source>
        <dbReference type="Proteomes" id="UP000635983"/>
    </source>
</evidence>
<dbReference type="PROSITE" id="PS50109">
    <property type="entry name" value="HIS_KIN"/>
    <property type="match status" value="1"/>
</dbReference>
<dbReference type="Gene3D" id="3.30.565.10">
    <property type="entry name" value="Histidine kinase-like ATPase, C-terminal domain"/>
    <property type="match status" value="1"/>
</dbReference>
<evidence type="ECO:0000256" key="1">
    <source>
        <dbReference type="ARBA" id="ARBA00000085"/>
    </source>
</evidence>
<dbReference type="InterPro" id="IPR005467">
    <property type="entry name" value="His_kinase_dom"/>
</dbReference>
<dbReference type="InterPro" id="IPR003018">
    <property type="entry name" value="GAF"/>
</dbReference>
<keyword evidence="6" id="KW-1185">Reference proteome</keyword>
<dbReference type="SUPFAM" id="SSF55874">
    <property type="entry name" value="ATPase domain of HSP90 chaperone/DNA topoisomerase II/histidine kinase"/>
    <property type="match status" value="1"/>
</dbReference>
<keyword evidence="5" id="KW-0808">Transferase</keyword>
<reference evidence="5" key="1">
    <citation type="journal article" date="2014" name="Int. J. Syst. Evol. Microbiol.">
        <title>Complete genome sequence of Corynebacterium casei LMG S-19264T (=DSM 44701T), isolated from a smear-ripened cheese.</title>
        <authorList>
            <consortium name="US DOE Joint Genome Institute (JGI-PGF)"/>
            <person name="Walter F."/>
            <person name="Albersmeier A."/>
            <person name="Kalinowski J."/>
            <person name="Ruckert C."/>
        </authorList>
    </citation>
    <scope>NUCLEOTIDE SEQUENCE</scope>
    <source>
        <strain evidence="5">JCM 30078</strain>
    </source>
</reference>
<evidence type="ECO:0000313" key="5">
    <source>
        <dbReference type="EMBL" id="GGK08548.1"/>
    </source>
</evidence>
<dbReference type="InterPro" id="IPR036890">
    <property type="entry name" value="HATPase_C_sf"/>
</dbReference>
<dbReference type="GO" id="GO:0000155">
    <property type="term" value="F:phosphorelay sensor kinase activity"/>
    <property type="evidence" value="ECO:0007669"/>
    <property type="project" value="InterPro"/>
</dbReference>
<dbReference type="SMART" id="SM00387">
    <property type="entry name" value="HATPase_c"/>
    <property type="match status" value="1"/>
</dbReference>
<dbReference type="PANTHER" id="PTHR43102">
    <property type="entry name" value="SLR1143 PROTEIN"/>
    <property type="match status" value="1"/>
</dbReference>
<feature type="domain" description="Histidine kinase" evidence="4">
    <location>
        <begin position="210"/>
        <end position="427"/>
    </location>
</feature>
<dbReference type="SUPFAM" id="SSF47384">
    <property type="entry name" value="Homodimeric domain of signal transducing histidine kinase"/>
    <property type="match status" value="1"/>
</dbReference>
<keyword evidence="5" id="KW-0418">Kinase</keyword>
<dbReference type="InterPro" id="IPR003594">
    <property type="entry name" value="HATPase_dom"/>
</dbReference>
<dbReference type="Pfam" id="PF01590">
    <property type="entry name" value="GAF"/>
    <property type="match status" value="1"/>
</dbReference>
<dbReference type="AlphaFoldDB" id="A0A917Q2N5"/>
<accession>A0A917Q2N5</accession>
<evidence type="ECO:0000256" key="3">
    <source>
        <dbReference type="ARBA" id="ARBA00022553"/>
    </source>
</evidence>
<dbReference type="SMART" id="SM00065">
    <property type="entry name" value="GAF"/>
    <property type="match status" value="1"/>
</dbReference>
<dbReference type="Pfam" id="PF02518">
    <property type="entry name" value="HATPase_c"/>
    <property type="match status" value="1"/>
</dbReference>
<dbReference type="Gene3D" id="3.30.450.40">
    <property type="match status" value="1"/>
</dbReference>
<dbReference type="Proteomes" id="UP000635983">
    <property type="component" value="Unassembled WGS sequence"/>
</dbReference>
<sequence length="441" mass="48198">MVHRPAPFPDNEEERVSSLEHLDVLDSEPEANFEDVVLLARSICDVPIALVSLVDHDRQWFKACIGLDVRETHRDFAFCAHAVLEPAKVMIVEDATQDPRFHESPLVLGPPFIRFYAGAPILTDTGHCLGTVCVIDTQRRTLTENQQSALLALARQTASLLQLRLLEREREQRSIDLEQALSEAIDRSLEAESSLKQAQRVASLGMLTAKLSHDFNNLLQVLSASLQMIQLRARRPADVERLSDTGLKAVEQGRQLVNQLMQGLRSDHPDPLGIDVCTKLHTWHDLLLRSVGDDIDLSLDVQNARACVYCDDVQLQAAVLNLLSNARQAMQNVGWVRVSTHVEQVSNDRLAEGKYLVLSVADGGPGMGKQIARKALDPFFTTKSLGAGTGLGLAQVQDFAAGAGGGVQIDTSPGKGTTVRMYLRILDTVPVSSGSLKAGAQ</sequence>
<dbReference type="InterPro" id="IPR029016">
    <property type="entry name" value="GAF-like_dom_sf"/>
</dbReference>
<keyword evidence="3" id="KW-0597">Phosphoprotein</keyword>
<dbReference type="InterPro" id="IPR004358">
    <property type="entry name" value="Sig_transdc_His_kin-like_C"/>
</dbReference>
<dbReference type="EMBL" id="BMPO01000011">
    <property type="protein sequence ID" value="GGK08548.1"/>
    <property type="molecule type" value="Genomic_DNA"/>
</dbReference>
<comment type="caution">
    <text evidence="5">The sequence shown here is derived from an EMBL/GenBank/DDBJ whole genome shotgun (WGS) entry which is preliminary data.</text>
</comment>
<organism evidence="5 6">
    <name type="scientific">Pseudomonas matsuisoli</name>
    <dbReference type="NCBI Taxonomy" id="1515666"/>
    <lineage>
        <taxon>Bacteria</taxon>
        <taxon>Pseudomonadati</taxon>
        <taxon>Pseudomonadota</taxon>
        <taxon>Gammaproteobacteria</taxon>
        <taxon>Pseudomonadales</taxon>
        <taxon>Pseudomonadaceae</taxon>
        <taxon>Pseudomonas</taxon>
    </lineage>
</organism>
<name>A0A917Q2N5_9PSED</name>
<dbReference type="SUPFAM" id="SSF55781">
    <property type="entry name" value="GAF domain-like"/>
    <property type="match status" value="1"/>
</dbReference>
<dbReference type="Gene3D" id="1.10.287.130">
    <property type="match status" value="1"/>
</dbReference>
<dbReference type="SMART" id="SM00388">
    <property type="entry name" value="HisKA"/>
    <property type="match status" value="1"/>
</dbReference>
<comment type="catalytic activity">
    <reaction evidence="1">
        <text>ATP + protein L-histidine = ADP + protein N-phospho-L-histidine.</text>
        <dbReference type="EC" id="2.7.13.3"/>
    </reaction>
</comment>
<dbReference type="InterPro" id="IPR003661">
    <property type="entry name" value="HisK_dim/P_dom"/>
</dbReference>